<dbReference type="InterPro" id="IPR001650">
    <property type="entry name" value="Helicase_C-like"/>
</dbReference>
<dbReference type="FunFam" id="1.20.120.1080:FF:000028">
    <property type="entry name" value="ATP-dependent RNA helicase"/>
    <property type="match status" value="1"/>
</dbReference>
<dbReference type="FunFam" id="3.40.50.300:FF:000578">
    <property type="entry name" value="probable ATP-dependent RNA helicase DHX35"/>
    <property type="match status" value="1"/>
</dbReference>
<evidence type="ECO:0000259" key="10">
    <source>
        <dbReference type="PROSITE" id="PS51194"/>
    </source>
</evidence>
<feature type="compositionally biased region" description="Polar residues" evidence="8">
    <location>
        <begin position="1"/>
        <end position="14"/>
    </location>
</feature>
<dbReference type="GO" id="GO:0005524">
    <property type="term" value="F:ATP binding"/>
    <property type="evidence" value="ECO:0007669"/>
    <property type="project" value="UniProtKB-KW"/>
</dbReference>
<dbReference type="InterPro" id="IPR048333">
    <property type="entry name" value="HA2_WH"/>
</dbReference>
<dbReference type="OrthoDB" id="10253254at2759"/>
<keyword evidence="6" id="KW-0067">ATP-binding</keyword>
<evidence type="ECO:0000256" key="8">
    <source>
        <dbReference type="SAM" id="MobiDB-lite"/>
    </source>
</evidence>
<evidence type="ECO:0000256" key="6">
    <source>
        <dbReference type="ARBA" id="ARBA00022840"/>
    </source>
</evidence>
<dbReference type="CDD" id="cd17917">
    <property type="entry name" value="DEXHc_RHA-like"/>
    <property type="match status" value="1"/>
</dbReference>
<sequence length="830" mass="93563">MSVDETLNSSQPVDISQIVENGDRKKRKRKRKVKSRENDSAIVATESATSVVKRTVLQNKKIKFDKLEEIELDITPEKASEKEFSDDNDLNSNQSSTIEAVEKRIVERERPILRSSPQVIQKNGKKASENSKVVEFYSDNEDEDDLDFKGLAFDKSSFSKENIRKIKQKAEELLEIRRTLPVFKAKDELIPTLLKNKVNILIGETGSGKSTQIPQFLMPLNAKGIAVTQPRRVAAINLATRVAQEHGCVLGTQVGFSVRFNNATRKDTKLKYLTDGMLLRELMIDPLLSRYSTIIIDEAHERTILTDLLMGFLKSLVTTERKDDPDFRVIIMSATLDAEKFSKFFADAPILFVEGKMYSVERSYVKAPVDDIVDTVVKTLVHLNQGEQKGDVLCFLPGQEEIDKAEAVLNQLAPFLPKEAPRIVPLPLYAALPSAKQAKVFLPVKNHQRKLILATNIAETSVTVPGIKYVVDSGLRKVKVWRHQLGLSTLLTTPISKASATQRSGRAGRESEGKCFRLYTESDYFKLIEQTEPEIVRSDIISPVLMLKRLQVDDILNWHWLENPGQEALVAALQQLYSLQAIDDAGKITDLGEKMTVLPLAPHLSSVLISGHENGCLEPVIDIVSCLSVDNLILNPASDRRDEVNERRRAVCNLGNRYGDLMMMKELFDMYLDMPDSSERKRWCKELDLSFKGFKNVLRVREQLRQYMNNLYLKEGASILAEDSEDYDDESGITTSNKPLDVDSILKSFLKGFINNTAIGMPDRSYRTVTTGQLIAIHPSSMVFGKKLDAIMYIEYVYTTRGYARNVSGVQLEWLQEVAPHLLGTRTSIN</sequence>
<dbReference type="GO" id="GO:0005730">
    <property type="term" value="C:nucleolus"/>
    <property type="evidence" value="ECO:0007669"/>
    <property type="project" value="TreeGrafter"/>
</dbReference>
<dbReference type="EMBL" id="CP014586">
    <property type="protein sequence ID" value="ANZ77211.1"/>
    <property type="molecule type" value="Genomic_DNA"/>
</dbReference>
<dbReference type="SMART" id="SM00487">
    <property type="entry name" value="DEXDc"/>
    <property type="match status" value="1"/>
</dbReference>
<comment type="catalytic activity">
    <reaction evidence="7">
        <text>ATP + H2O = ADP + phosphate + H(+)</text>
        <dbReference type="Rhea" id="RHEA:13065"/>
        <dbReference type="ChEBI" id="CHEBI:15377"/>
        <dbReference type="ChEBI" id="CHEBI:15378"/>
        <dbReference type="ChEBI" id="CHEBI:30616"/>
        <dbReference type="ChEBI" id="CHEBI:43474"/>
        <dbReference type="ChEBI" id="CHEBI:456216"/>
        <dbReference type="EC" id="3.6.4.13"/>
    </reaction>
</comment>
<dbReference type="PROSITE" id="PS51194">
    <property type="entry name" value="HELICASE_CTER"/>
    <property type="match status" value="1"/>
</dbReference>
<keyword evidence="4" id="KW-0378">Hydrolase</keyword>
<evidence type="ECO:0000313" key="11">
    <source>
        <dbReference type="EMBL" id="ANZ77211.1"/>
    </source>
</evidence>
<accession>A0A1B2JH48</accession>
<dbReference type="Gene3D" id="3.40.50.300">
    <property type="entry name" value="P-loop containing nucleotide triphosphate hydrolases"/>
    <property type="match status" value="2"/>
</dbReference>
<dbReference type="Pfam" id="PF00271">
    <property type="entry name" value="Helicase_C"/>
    <property type="match status" value="1"/>
</dbReference>
<dbReference type="FunFam" id="3.40.50.300:FF:000145">
    <property type="entry name" value="probable ATP-dependent RNA helicase DHX40"/>
    <property type="match status" value="1"/>
</dbReference>
<dbReference type="Pfam" id="PF00270">
    <property type="entry name" value="DEAD"/>
    <property type="match status" value="1"/>
</dbReference>
<organism evidence="11 12">
    <name type="scientific">Komagataella pastoris</name>
    <name type="common">Yeast</name>
    <name type="synonym">Pichia pastoris</name>
    <dbReference type="NCBI Taxonomy" id="4922"/>
    <lineage>
        <taxon>Eukaryota</taxon>
        <taxon>Fungi</taxon>
        <taxon>Dikarya</taxon>
        <taxon>Ascomycota</taxon>
        <taxon>Saccharomycotina</taxon>
        <taxon>Pichiomycetes</taxon>
        <taxon>Pichiales</taxon>
        <taxon>Pichiaceae</taxon>
        <taxon>Komagataella</taxon>
    </lineage>
</organism>
<feature type="compositionally biased region" description="Basic residues" evidence="8">
    <location>
        <begin position="24"/>
        <end position="34"/>
    </location>
</feature>
<dbReference type="Pfam" id="PF04408">
    <property type="entry name" value="WHD_HA2"/>
    <property type="match status" value="1"/>
</dbReference>
<dbReference type="Pfam" id="PF07717">
    <property type="entry name" value="OB_NTP_bind"/>
    <property type="match status" value="1"/>
</dbReference>
<dbReference type="Gene3D" id="1.20.120.1080">
    <property type="match status" value="1"/>
</dbReference>
<dbReference type="AlphaFoldDB" id="A0A1B2JH48"/>
<dbReference type="InterPro" id="IPR014001">
    <property type="entry name" value="Helicase_ATP-bd"/>
</dbReference>
<keyword evidence="3" id="KW-0547">Nucleotide-binding</keyword>
<evidence type="ECO:0000256" key="4">
    <source>
        <dbReference type="ARBA" id="ARBA00022801"/>
    </source>
</evidence>
<dbReference type="Proteomes" id="UP000094565">
    <property type="component" value="Chromosome 3"/>
</dbReference>
<dbReference type="Pfam" id="PF21010">
    <property type="entry name" value="HA2_C"/>
    <property type="match status" value="1"/>
</dbReference>
<keyword evidence="5" id="KW-0347">Helicase</keyword>
<dbReference type="PANTHER" id="PTHR18934:SF118">
    <property type="entry name" value="ATP-DEPENDENT RNA HELICASE DHX33"/>
    <property type="match status" value="1"/>
</dbReference>
<dbReference type="PROSITE" id="PS51192">
    <property type="entry name" value="HELICASE_ATP_BIND_1"/>
    <property type="match status" value="1"/>
</dbReference>
<dbReference type="PANTHER" id="PTHR18934">
    <property type="entry name" value="ATP-DEPENDENT RNA HELICASE"/>
    <property type="match status" value="1"/>
</dbReference>
<dbReference type="InterPro" id="IPR002464">
    <property type="entry name" value="DNA/RNA_helicase_DEAH_CS"/>
</dbReference>
<comment type="similarity">
    <text evidence="1">Belongs to the DEAD box helicase family. DEAH subfamily.</text>
</comment>
<dbReference type="PROSITE" id="PS00690">
    <property type="entry name" value="DEAH_ATP_HELICASE"/>
    <property type="match status" value="1"/>
</dbReference>
<dbReference type="GO" id="GO:0003725">
    <property type="term" value="F:double-stranded RNA binding"/>
    <property type="evidence" value="ECO:0007669"/>
    <property type="project" value="TreeGrafter"/>
</dbReference>
<evidence type="ECO:0000259" key="9">
    <source>
        <dbReference type="PROSITE" id="PS51192"/>
    </source>
</evidence>
<dbReference type="SUPFAM" id="SSF52540">
    <property type="entry name" value="P-loop containing nucleoside triphosphate hydrolases"/>
    <property type="match status" value="1"/>
</dbReference>
<feature type="domain" description="Helicase C-terminal" evidence="10">
    <location>
        <begin position="368"/>
        <end position="551"/>
    </location>
</feature>
<proteinExistence type="inferred from homology"/>
<dbReference type="SMART" id="SM00490">
    <property type="entry name" value="HELICc"/>
    <property type="match status" value="1"/>
</dbReference>
<name>A0A1B2JH48_PICPA</name>
<dbReference type="GO" id="GO:0003724">
    <property type="term" value="F:RNA helicase activity"/>
    <property type="evidence" value="ECO:0007669"/>
    <property type="project" value="UniProtKB-EC"/>
</dbReference>
<gene>
    <name evidence="11" type="primary">DHR2</name>
    <name evidence="11" type="ORF">ATY40_BA7503874</name>
</gene>
<evidence type="ECO:0000313" key="12">
    <source>
        <dbReference type="Proteomes" id="UP000094565"/>
    </source>
</evidence>
<reference evidence="11 12" key="1">
    <citation type="submission" date="2016-02" db="EMBL/GenBank/DDBJ databases">
        <title>Comparative genomic and transcriptomic foundation for Pichia pastoris.</title>
        <authorList>
            <person name="Love K.R."/>
            <person name="Shah K.A."/>
            <person name="Whittaker C.A."/>
            <person name="Wu J."/>
            <person name="Bartlett M.C."/>
            <person name="Ma D."/>
            <person name="Leeson R.L."/>
            <person name="Priest M."/>
            <person name="Young S.K."/>
            <person name="Love J.C."/>
        </authorList>
    </citation>
    <scope>NUCLEOTIDE SEQUENCE [LARGE SCALE GENOMIC DNA]</scope>
    <source>
        <strain evidence="11 12">ATCC 28485</strain>
    </source>
</reference>
<dbReference type="GO" id="GO:1990904">
    <property type="term" value="C:ribonucleoprotein complex"/>
    <property type="evidence" value="ECO:0007669"/>
    <property type="project" value="UniProtKB-ARBA"/>
</dbReference>
<keyword evidence="12" id="KW-1185">Reference proteome</keyword>
<evidence type="ECO:0000256" key="3">
    <source>
        <dbReference type="ARBA" id="ARBA00022741"/>
    </source>
</evidence>
<dbReference type="InterPro" id="IPR011545">
    <property type="entry name" value="DEAD/DEAH_box_helicase_dom"/>
</dbReference>
<dbReference type="InterPro" id="IPR011709">
    <property type="entry name" value="DEAD-box_helicase_OB_fold"/>
</dbReference>
<feature type="region of interest" description="Disordered" evidence="8">
    <location>
        <begin position="1"/>
        <end position="40"/>
    </location>
</feature>
<protein>
    <recommendedName>
        <fullName evidence="2">RNA helicase</fullName>
        <ecNumber evidence="2">3.6.4.13</ecNumber>
    </recommendedName>
</protein>
<evidence type="ECO:0000256" key="1">
    <source>
        <dbReference type="ARBA" id="ARBA00008792"/>
    </source>
</evidence>
<evidence type="ECO:0000256" key="2">
    <source>
        <dbReference type="ARBA" id="ARBA00012552"/>
    </source>
</evidence>
<dbReference type="SMART" id="SM00847">
    <property type="entry name" value="HA2"/>
    <property type="match status" value="1"/>
</dbReference>
<evidence type="ECO:0000256" key="5">
    <source>
        <dbReference type="ARBA" id="ARBA00022806"/>
    </source>
</evidence>
<dbReference type="CDD" id="cd18791">
    <property type="entry name" value="SF2_C_RHA"/>
    <property type="match status" value="1"/>
</dbReference>
<dbReference type="GO" id="GO:0045943">
    <property type="term" value="P:positive regulation of transcription by RNA polymerase I"/>
    <property type="evidence" value="ECO:0007669"/>
    <property type="project" value="TreeGrafter"/>
</dbReference>
<dbReference type="EC" id="3.6.4.13" evidence="2"/>
<dbReference type="InterPro" id="IPR027417">
    <property type="entry name" value="P-loop_NTPase"/>
</dbReference>
<dbReference type="GO" id="GO:0016787">
    <property type="term" value="F:hydrolase activity"/>
    <property type="evidence" value="ECO:0007669"/>
    <property type="project" value="UniProtKB-KW"/>
</dbReference>
<evidence type="ECO:0000256" key="7">
    <source>
        <dbReference type="ARBA" id="ARBA00047984"/>
    </source>
</evidence>
<feature type="domain" description="Helicase ATP-binding" evidence="9">
    <location>
        <begin position="190"/>
        <end position="354"/>
    </location>
</feature>
<dbReference type="InterPro" id="IPR007502">
    <property type="entry name" value="Helicase-assoc_dom"/>
</dbReference>